<dbReference type="SMART" id="SM00345">
    <property type="entry name" value="HTH_GNTR"/>
    <property type="match status" value="1"/>
</dbReference>
<reference evidence="6 7" key="1">
    <citation type="submission" date="2022-06" db="EMBL/GenBank/DDBJ databases">
        <title>Sequencing the genomes of 1000 actinobacteria strains.</title>
        <authorList>
            <person name="Klenk H.-P."/>
        </authorList>
    </citation>
    <scope>NUCLEOTIDE SEQUENCE [LARGE SCALE GENOMIC DNA]</scope>
    <source>
        <strain evidence="6 7">DSM 41656</strain>
    </source>
</reference>
<feature type="compositionally biased region" description="Basic and acidic residues" evidence="4">
    <location>
        <begin position="371"/>
        <end position="382"/>
    </location>
</feature>
<proteinExistence type="predicted"/>
<evidence type="ECO:0000256" key="4">
    <source>
        <dbReference type="SAM" id="MobiDB-lite"/>
    </source>
</evidence>
<dbReference type="SUPFAM" id="SSF53822">
    <property type="entry name" value="Periplasmic binding protein-like I"/>
    <property type="match status" value="1"/>
</dbReference>
<dbReference type="PANTHER" id="PTHR30146">
    <property type="entry name" value="LACI-RELATED TRANSCRIPTIONAL REPRESSOR"/>
    <property type="match status" value="1"/>
</dbReference>
<evidence type="ECO:0000256" key="1">
    <source>
        <dbReference type="ARBA" id="ARBA00023015"/>
    </source>
</evidence>
<name>A0ABT1IWI0_9ACTN</name>
<evidence type="ECO:0000313" key="7">
    <source>
        <dbReference type="Proteomes" id="UP001206483"/>
    </source>
</evidence>
<accession>A0ABT1IWI0</accession>
<dbReference type="Gene3D" id="1.10.10.10">
    <property type="entry name" value="Winged helix-like DNA-binding domain superfamily/Winged helix DNA-binding domain"/>
    <property type="match status" value="1"/>
</dbReference>
<dbReference type="Pfam" id="PF00392">
    <property type="entry name" value="GntR"/>
    <property type="match status" value="1"/>
</dbReference>
<protein>
    <submittedName>
        <fullName evidence="6">DNA-binding LacI/PurR family transcriptional regulator</fullName>
    </submittedName>
</protein>
<dbReference type="CDD" id="cd07377">
    <property type="entry name" value="WHTH_GntR"/>
    <property type="match status" value="1"/>
</dbReference>
<dbReference type="GO" id="GO:0003677">
    <property type="term" value="F:DNA binding"/>
    <property type="evidence" value="ECO:0007669"/>
    <property type="project" value="UniProtKB-KW"/>
</dbReference>
<organism evidence="6 7">
    <name type="scientific">Kitasatospora paracochleata</name>
    <dbReference type="NCBI Taxonomy" id="58354"/>
    <lineage>
        <taxon>Bacteria</taxon>
        <taxon>Bacillati</taxon>
        <taxon>Actinomycetota</taxon>
        <taxon>Actinomycetes</taxon>
        <taxon>Kitasatosporales</taxon>
        <taxon>Streptomycetaceae</taxon>
        <taxon>Kitasatospora</taxon>
    </lineage>
</organism>
<dbReference type="InterPro" id="IPR036390">
    <property type="entry name" value="WH_DNA-bd_sf"/>
</dbReference>
<dbReference type="InterPro" id="IPR046335">
    <property type="entry name" value="LacI/GalR-like_sensor"/>
</dbReference>
<dbReference type="InterPro" id="IPR028082">
    <property type="entry name" value="Peripla_BP_I"/>
</dbReference>
<dbReference type="Pfam" id="PF13377">
    <property type="entry name" value="Peripla_BP_3"/>
    <property type="match status" value="1"/>
</dbReference>
<gene>
    <name evidence="6" type="ORF">FHR36_002628</name>
</gene>
<dbReference type="EMBL" id="JAMZDX010000002">
    <property type="protein sequence ID" value="MCP2309504.1"/>
    <property type="molecule type" value="Genomic_DNA"/>
</dbReference>
<dbReference type="Gene3D" id="3.40.50.2300">
    <property type="match status" value="2"/>
</dbReference>
<dbReference type="PANTHER" id="PTHR30146:SF155">
    <property type="entry name" value="ALANINE RACEMASE"/>
    <property type="match status" value="1"/>
</dbReference>
<dbReference type="InterPro" id="IPR036388">
    <property type="entry name" value="WH-like_DNA-bd_sf"/>
</dbReference>
<dbReference type="PROSITE" id="PS50949">
    <property type="entry name" value="HTH_GNTR"/>
    <property type="match status" value="1"/>
</dbReference>
<feature type="domain" description="HTH gntR-type" evidence="5">
    <location>
        <begin position="18"/>
        <end position="86"/>
    </location>
</feature>
<keyword evidence="2 6" id="KW-0238">DNA-binding</keyword>
<evidence type="ECO:0000259" key="5">
    <source>
        <dbReference type="PROSITE" id="PS50949"/>
    </source>
</evidence>
<sequence>MTGSARPSSEGTSPEVRGLKFRMLADRLRREIADGVWPPGSRLPIEPELARAHGASVSTVRRAVAELVAEELVERRQGSGTYVLAPKPVSGRSALIGVVVPSTAFYYPRVLKGIEEELTAAGARAVLACSGYDQAREIGAVADLLDAGADGLLLAPTLTGPKTPEAYLARLAALPVPAVLVERRGTSLGDTVESVSTHHEAGGYDAVRHLVRLGHRMIGLVLRIPSPTAEPVGRGFHQAVRELGLPSTEFQAALEEWSPAAADRCLAGLRSAGATAAVCFGDRQAALLTAAARRSGLRVPDDLALVAYDDEIADIAEVPLTAVAPPKHLLGRTAAALLLNRLEHPEDSRRTVLLRPAITVRDSCGAARHRIAPEPDRVRSDRSSPSALEG</sequence>
<dbReference type="SUPFAM" id="SSF46785">
    <property type="entry name" value="Winged helix' DNA-binding domain"/>
    <property type="match status" value="1"/>
</dbReference>
<feature type="region of interest" description="Disordered" evidence="4">
    <location>
        <begin position="369"/>
        <end position="390"/>
    </location>
</feature>
<evidence type="ECO:0000256" key="3">
    <source>
        <dbReference type="ARBA" id="ARBA00023163"/>
    </source>
</evidence>
<comment type="caution">
    <text evidence="6">The sequence shown here is derived from an EMBL/GenBank/DDBJ whole genome shotgun (WGS) entry which is preliminary data.</text>
</comment>
<dbReference type="Proteomes" id="UP001206483">
    <property type="component" value="Unassembled WGS sequence"/>
</dbReference>
<evidence type="ECO:0000256" key="2">
    <source>
        <dbReference type="ARBA" id="ARBA00023125"/>
    </source>
</evidence>
<evidence type="ECO:0000313" key="6">
    <source>
        <dbReference type="EMBL" id="MCP2309504.1"/>
    </source>
</evidence>
<keyword evidence="1" id="KW-0805">Transcription regulation</keyword>
<dbReference type="RefSeq" id="WP_253796576.1">
    <property type="nucleotide sequence ID" value="NZ_BAAAUB010000006.1"/>
</dbReference>
<keyword evidence="3" id="KW-0804">Transcription</keyword>
<keyword evidence="7" id="KW-1185">Reference proteome</keyword>
<dbReference type="InterPro" id="IPR000524">
    <property type="entry name" value="Tscrpt_reg_HTH_GntR"/>
</dbReference>